<comment type="caution">
    <text evidence="2">The sequence shown here is derived from an EMBL/GenBank/DDBJ whole genome shotgun (WGS) entry which is preliminary data.</text>
</comment>
<dbReference type="AlphaFoldDB" id="A0AAV4J3R5"/>
<evidence type="ECO:0000256" key="1">
    <source>
        <dbReference type="SAM" id="MobiDB-lite"/>
    </source>
</evidence>
<organism evidence="2 3">
    <name type="scientific">Elysia marginata</name>
    <dbReference type="NCBI Taxonomy" id="1093978"/>
    <lineage>
        <taxon>Eukaryota</taxon>
        <taxon>Metazoa</taxon>
        <taxon>Spiralia</taxon>
        <taxon>Lophotrochozoa</taxon>
        <taxon>Mollusca</taxon>
        <taxon>Gastropoda</taxon>
        <taxon>Heterobranchia</taxon>
        <taxon>Euthyneura</taxon>
        <taxon>Panpulmonata</taxon>
        <taxon>Sacoglossa</taxon>
        <taxon>Placobranchoidea</taxon>
        <taxon>Plakobranchidae</taxon>
        <taxon>Elysia</taxon>
    </lineage>
</organism>
<reference evidence="2 3" key="1">
    <citation type="journal article" date="2021" name="Elife">
        <title>Chloroplast acquisition without the gene transfer in kleptoplastic sea slugs, Plakobranchus ocellatus.</title>
        <authorList>
            <person name="Maeda T."/>
            <person name="Takahashi S."/>
            <person name="Yoshida T."/>
            <person name="Shimamura S."/>
            <person name="Takaki Y."/>
            <person name="Nagai Y."/>
            <person name="Toyoda A."/>
            <person name="Suzuki Y."/>
            <person name="Arimoto A."/>
            <person name="Ishii H."/>
            <person name="Satoh N."/>
            <person name="Nishiyama T."/>
            <person name="Hasebe M."/>
            <person name="Maruyama T."/>
            <person name="Minagawa J."/>
            <person name="Obokata J."/>
            <person name="Shigenobu S."/>
        </authorList>
    </citation>
    <scope>NUCLEOTIDE SEQUENCE [LARGE SCALE GENOMIC DNA]</scope>
</reference>
<keyword evidence="3" id="KW-1185">Reference proteome</keyword>
<evidence type="ECO:0000313" key="2">
    <source>
        <dbReference type="EMBL" id="GFS15911.1"/>
    </source>
</evidence>
<accession>A0AAV4J3R5</accession>
<sequence length="74" mass="8366">MLASDTRTVNAMRVTAGITACGQRKPVCSTRSLRQISPGRWEDPDPQQPEDVRMPGRTHLTRTAKYEIDRVLEI</sequence>
<name>A0AAV4J3R5_9GAST</name>
<protein>
    <recommendedName>
        <fullName evidence="4">Transposase</fullName>
    </recommendedName>
</protein>
<gene>
    <name evidence="2" type="ORF">ElyMa_003199700</name>
</gene>
<dbReference type="EMBL" id="BMAT01006598">
    <property type="protein sequence ID" value="GFS15911.1"/>
    <property type="molecule type" value="Genomic_DNA"/>
</dbReference>
<dbReference type="Proteomes" id="UP000762676">
    <property type="component" value="Unassembled WGS sequence"/>
</dbReference>
<evidence type="ECO:0000313" key="3">
    <source>
        <dbReference type="Proteomes" id="UP000762676"/>
    </source>
</evidence>
<evidence type="ECO:0008006" key="4">
    <source>
        <dbReference type="Google" id="ProtNLM"/>
    </source>
</evidence>
<feature type="region of interest" description="Disordered" evidence="1">
    <location>
        <begin position="29"/>
        <end position="54"/>
    </location>
</feature>
<proteinExistence type="predicted"/>